<dbReference type="EMBL" id="CAFBPM010000023">
    <property type="protein sequence ID" value="CAB5031008.1"/>
    <property type="molecule type" value="Genomic_DNA"/>
</dbReference>
<evidence type="ECO:0000313" key="2">
    <source>
        <dbReference type="EMBL" id="CAB4862970.1"/>
    </source>
</evidence>
<proteinExistence type="predicted"/>
<accession>A0A6J7CZL0</accession>
<gene>
    <name evidence="1" type="ORF">UFOPK3164_01524</name>
    <name evidence="2" type="ORF">UFOPK3427_00308</name>
    <name evidence="3" type="ORF">UFOPK4112_01646</name>
</gene>
<dbReference type="EMBL" id="CAFBLT010000001">
    <property type="protein sequence ID" value="CAB4862970.1"/>
    <property type="molecule type" value="Genomic_DNA"/>
</dbReference>
<organism evidence="2">
    <name type="scientific">freshwater metagenome</name>
    <dbReference type="NCBI Taxonomy" id="449393"/>
    <lineage>
        <taxon>unclassified sequences</taxon>
        <taxon>metagenomes</taxon>
        <taxon>ecological metagenomes</taxon>
    </lineage>
</organism>
<sequence length="219" mass="23059">MGDTLLIVEDLDVSNLDDWFDVLVTWLEGLNARGISTVLFGNIVSQEQQLDALTLLGALASAVVDLRLGVVGTLGDGRSASVMAREITTLDHLVAKGTALIVKSNDPSRLAAGRDVVVALARDDRATAGFGDEVVLDAPNLPRPRSGEPLLGVWNGSGEGVIEIQDLLNGSSHESVALLEMTMTEFQESETVNAGSAVRLVGTGRGSVDLRDAIKRASK</sequence>
<dbReference type="EMBL" id="CAFABE010000100">
    <property type="protein sequence ID" value="CAB4833718.1"/>
    <property type="molecule type" value="Genomic_DNA"/>
</dbReference>
<name>A0A6J7CZL0_9ZZZZ</name>
<dbReference type="Gene3D" id="3.20.20.30">
    <property type="entry name" value="Luciferase-like domain"/>
    <property type="match status" value="1"/>
</dbReference>
<dbReference type="GO" id="GO:0016705">
    <property type="term" value="F:oxidoreductase activity, acting on paired donors, with incorporation or reduction of molecular oxygen"/>
    <property type="evidence" value="ECO:0007669"/>
    <property type="project" value="InterPro"/>
</dbReference>
<reference evidence="2" key="1">
    <citation type="submission" date="2020-05" db="EMBL/GenBank/DDBJ databases">
        <authorList>
            <person name="Chiriac C."/>
            <person name="Salcher M."/>
            <person name="Ghai R."/>
            <person name="Kavagutti S V."/>
        </authorList>
    </citation>
    <scope>NUCLEOTIDE SEQUENCE</scope>
</reference>
<dbReference type="SUPFAM" id="SSF51679">
    <property type="entry name" value="Bacterial luciferase-like"/>
    <property type="match status" value="1"/>
</dbReference>
<evidence type="ECO:0000313" key="1">
    <source>
        <dbReference type="EMBL" id="CAB4833718.1"/>
    </source>
</evidence>
<protein>
    <submittedName>
        <fullName evidence="2">Unannotated protein</fullName>
    </submittedName>
</protein>
<dbReference type="AlphaFoldDB" id="A0A6J7CZL0"/>
<dbReference type="InterPro" id="IPR036661">
    <property type="entry name" value="Luciferase-like_sf"/>
</dbReference>
<evidence type="ECO:0000313" key="3">
    <source>
        <dbReference type="EMBL" id="CAB5031008.1"/>
    </source>
</evidence>